<dbReference type="Proteomes" id="UP001066276">
    <property type="component" value="Chromosome 1_2"/>
</dbReference>
<accession>A0AAV7W998</accession>
<dbReference type="EMBL" id="JANPWB010000002">
    <property type="protein sequence ID" value="KAJ1209322.1"/>
    <property type="molecule type" value="Genomic_DNA"/>
</dbReference>
<evidence type="ECO:0000313" key="2">
    <source>
        <dbReference type="Proteomes" id="UP001066276"/>
    </source>
</evidence>
<reference evidence="1" key="1">
    <citation type="journal article" date="2022" name="bioRxiv">
        <title>Sequencing and chromosome-scale assembly of the giantPleurodeles waltlgenome.</title>
        <authorList>
            <person name="Brown T."/>
            <person name="Elewa A."/>
            <person name="Iarovenko S."/>
            <person name="Subramanian E."/>
            <person name="Araus A.J."/>
            <person name="Petzold A."/>
            <person name="Susuki M."/>
            <person name="Suzuki K.-i.T."/>
            <person name="Hayashi T."/>
            <person name="Toyoda A."/>
            <person name="Oliveira C."/>
            <person name="Osipova E."/>
            <person name="Leigh N.D."/>
            <person name="Simon A."/>
            <person name="Yun M.H."/>
        </authorList>
    </citation>
    <scope>NUCLEOTIDE SEQUENCE</scope>
    <source>
        <strain evidence="1">20211129_DDA</strain>
        <tissue evidence="1">Liver</tissue>
    </source>
</reference>
<protein>
    <submittedName>
        <fullName evidence="1">Uncharacterized protein</fullName>
    </submittedName>
</protein>
<organism evidence="1 2">
    <name type="scientific">Pleurodeles waltl</name>
    <name type="common">Iberian ribbed newt</name>
    <dbReference type="NCBI Taxonomy" id="8319"/>
    <lineage>
        <taxon>Eukaryota</taxon>
        <taxon>Metazoa</taxon>
        <taxon>Chordata</taxon>
        <taxon>Craniata</taxon>
        <taxon>Vertebrata</taxon>
        <taxon>Euteleostomi</taxon>
        <taxon>Amphibia</taxon>
        <taxon>Batrachia</taxon>
        <taxon>Caudata</taxon>
        <taxon>Salamandroidea</taxon>
        <taxon>Salamandridae</taxon>
        <taxon>Pleurodelinae</taxon>
        <taxon>Pleurodeles</taxon>
    </lineage>
</organism>
<sequence length="159" mass="17597">MTAASQCNMKVRSITIPWLTRVVILHSFMHVCVFPENSGNNDRCFTVQHESEINHHSVAHKGVRSRSAGCSASQVLVTTSEFTTKVVIPPSFMHVCVFPENSGNNDRCLTVQHERLQESDGYSLFLMSAIITGDSAYGAEDHLSKASPAWTRSNQSKPM</sequence>
<gene>
    <name evidence="1" type="ORF">NDU88_004700</name>
</gene>
<keyword evidence="2" id="KW-1185">Reference proteome</keyword>
<evidence type="ECO:0000313" key="1">
    <source>
        <dbReference type="EMBL" id="KAJ1209322.1"/>
    </source>
</evidence>
<name>A0AAV7W998_PLEWA</name>
<comment type="caution">
    <text evidence="1">The sequence shown here is derived from an EMBL/GenBank/DDBJ whole genome shotgun (WGS) entry which is preliminary data.</text>
</comment>
<dbReference type="AlphaFoldDB" id="A0AAV7W998"/>
<proteinExistence type="predicted"/>